<evidence type="ECO:0000313" key="2">
    <source>
        <dbReference type="Proteomes" id="UP000218231"/>
    </source>
</evidence>
<dbReference type="Proteomes" id="UP000218231">
    <property type="component" value="Unassembled WGS sequence"/>
</dbReference>
<accession>A0A2A2JMT1</accession>
<sequence>MRNTTRIIKCDIEEVVGKEKQLGGERKSIVRRGCEISRLEERQWSGIVEQWNMQRKDGKRNRQIETDLQEGKLATVHLSPLPVFLTLISAQPQPDSIFWFTTQVSS</sequence>
<name>A0A2A2JMT1_9BILA</name>
<dbReference type="AlphaFoldDB" id="A0A2A2JMT1"/>
<dbReference type="EMBL" id="LIAE01010337">
    <property type="protein sequence ID" value="PAV62961.1"/>
    <property type="molecule type" value="Genomic_DNA"/>
</dbReference>
<proteinExistence type="predicted"/>
<keyword evidence="2" id="KW-1185">Reference proteome</keyword>
<comment type="caution">
    <text evidence="1">The sequence shown here is derived from an EMBL/GenBank/DDBJ whole genome shotgun (WGS) entry which is preliminary data.</text>
</comment>
<protein>
    <submittedName>
        <fullName evidence="1">Uncharacterized protein</fullName>
    </submittedName>
</protein>
<gene>
    <name evidence="1" type="ORF">WR25_03863</name>
</gene>
<reference evidence="1 2" key="1">
    <citation type="journal article" date="2017" name="Curr. Biol.">
        <title>Genome architecture and evolution of a unichromosomal asexual nematode.</title>
        <authorList>
            <person name="Fradin H."/>
            <person name="Zegar C."/>
            <person name="Gutwein M."/>
            <person name="Lucas J."/>
            <person name="Kovtun M."/>
            <person name="Corcoran D."/>
            <person name="Baugh L.R."/>
            <person name="Kiontke K."/>
            <person name="Gunsalus K."/>
            <person name="Fitch D.H."/>
            <person name="Piano F."/>
        </authorList>
    </citation>
    <scope>NUCLEOTIDE SEQUENCE [LARGE SCALE GENOMIC DNA]</scope>
    <source>
        <strain evidence="1">PF1309</strain>
    </source>
</reference>
<organism evidence="1 2">
    <name type="scientific">Diploscapter pachys</name>
    <dbReference type="NCBI Taxonomy" id="2018661"/>
    <lineage>
        <taxon>Eukaryota</taxon>
        <taxon>Metazoa</taxon>
        <taxon>Ecdysozoa</taxon>
        <taxon>Nematoda</taxon>
        <taxon>Chromadorea</taxon>
        <taxon>Rhabditida</taxon>
        <taxon>Rhabditina</taxon>
        <taxon>Rhabditomorpha</taxon>
        <taxon>Rhabditoidea</taxon>
        <taxon>Rhabditidae</taxon>
        <taxon>Diploscapter</taxon>
    </lineage>
</organism>
<evidence type="ECO:0000313" key="1">
    <source>
        <dbReference type="EMBL" id="PAV62961.1"/>
    </source>
</evidence>